<proteinExistence type="predicted"/>
<dbReference type="HOGENOM" id="CLU_1736517_0_0_2"/>
<name>C6A4F5_THESM</name>
<reference evidence="3 4" key="1">
    <citation type="journal article" date="2009" name="Appl. Environ. Microbiol.">
        <title>Metabolic versatility and indigenous origin of the archaeon Thermococcus sibiricus, isolated from a siberian oil reservoir, as revealed by genome analysis.</title>
        <authorList>
            <person name="Mardanov A.V."/>
            <person name="Ravin N.V."/>
            <person name="Svetlitchnyi V.A."/>
            <person name="Beletsky A.V."/>
            <person name="Miroshnichenko M.L."/>
            <person name="Bonch-Osmolovskaya E.A."/>
            <person name="Skryabin K.G."/>
        </authorList>
    </citation>
    <scope>NUCLEOTIDE SEQUENCE [LARGE SCALE GENOMIC DNA]</scope>
    <source>
        <strain evidence="4">DSM 12597 / MM 739</strain>
    </source>
</reference>
<feature type="transmembrane region" description="Helical" evidence="2">
    <location>
        <begin position="64"/>
        <end position="83"/>
    </location>
</feature>
<dbReference type="eggNOG" id="ENOG502N5B0">
    <property type="taxonomic scope" value="Archaea"/>
</dbReference>
<evidence type="ECO:0000313" key="4">
    <source>
        <dbReference type="Proteomes" id="UP000009079"/>
    </source>
</evidence>
<evidence type="ECO:0000313" key="3">
    <source>
        <dbReference type="EMBL" id="ACS90500.1"/>
    </source>
</evidence>
<gene>
    <name evidence="3" type="ordered locus">TSIB_1449</name>
</gene>
<dbReference type="AlphaFoldDB" id="C6A4F5"/>
<feature type="region of interest" description="Disordered" evidence="1">
    <location>
        <begin position="117"/>
        <end position="150"/>
    </location>
</feature>
<keyword evidence="2" id="KW-1133">Transmembrane helix</keyword>
<feature type="transmembrane region" description="Helical" evidence="2">
    <location>
        <begin position="89"/>
        <end position="106"/>
    </location>
</feature>
<feature type="compositionally biased region" description="Acidic residues" evidence="1">
    <location>
        <begin position="124"/>
        <end position="150"/>
    </location>
</feature>
<feature type="transmembrane region" description="Helical" evidence="2">
    <location>
        <begin position="41"/>
        <end position="57"/>
    </location>
</feature>
<keyword evidence="2" id="KW-0472">Membrane</keyword>
<evidence type="ECO:0000256" key="2">
    <source>
        <dbReference type="SAM" id="Phobius"/>
    </source>
</evidence>
<accession>C6A4F5</accession>
<dbReference type="STRING" id="604354.TSIB_1449"/>
<dbReference type="KEGG" id="tsi:TSIB_1449"/>
<dbReference type="EMBL" id="CP001463">
    <property type="protein sequence ID" value="ACS90500.1"/>
    <property type="molecule type" value="Genomic_DNA"/>
</dbReference>
<keyword evidence="2" id="KW-0812">Transmembrane</keyword>
<organism evidence="3 4">
    <name type="scientific">Thermococcus sibiricus (strain DSM 12597 / MM 739)</name>
    <dbReference type="NCBI Taxonomy" id="604354"/>
    <lineage>
        <taxon>Archaea</taxon>
        <taxon>Methanobacteriati</taxon>
        <taxon>Methanobacteriota</taxon>
        <taxon>Thermococci</taxon>
        <taxon>Thermococcales</taxon>
        <taxon>Thermococcaceae</taxon>
        <taxon>Thermococcus</taxon>
    </lineage>
</organism>
<keyword evidence="4" id="KW-1185">Reference proteome</keyword>
<protein>
    <submittedName>
        <fullName evidence="3">Uncharacterized protein</fullName>
    </submittedName>
</protein>
<evidence type="ECO:0000256" key="1">
    <source>
        <dbReference type="SAM" id="MobiDB-lite"/>
    </source>
</evidence>
<dbReference type="Proteomes" id="UP000009079">
    <property type="component" value="Chromosome"/>
</dbReference>
<sequence>MVHILKKYYLAGIVIWITSLPLALCQDSEDYLTGFSVEGPFVGVVLIGALLLLLWLIKKYLIKLLLASIVAVTLGGVGYLISSMFLQELAVPLAVGFFILGLVVSLKMPKAKGTSVVRTSLGGSDDEDWSFDDEEDEDYEFDDEEWDWDD</sequence>